<dbReference type="Pfam" id="PF01159">
    <property type="entry name" value="Ribosomal_L6e"/>
    <property type="match status" value="1"/>
</dbReference>
<dbReference type="InterPro" id="IPR005568">
    <property type="entry name" value="Ribosomal_uL6_N"/>
</dbReference>
<keyword evidence="4" id="KW-1185">Reference proteome</keyword>
<dbReference type="GO" id="GO:0005840">
    <property type="term" value="C:ribosome"/>
    <property type="evidence" value="ECO:0007669"/>
    <property type="project" value="UniProtKB-KW"/>
</dbReference>
<feature type="non-terminal residue" evidence="3">
    <location>
        <position position="1"/>
    </location>
</feature>
<feature type="non-terminal residue" evidence="3">
    <location>
        <position position="105"/>
    </location>
</feature>
<dbReference type="Proteomes" id="UP000700334">
    <property type="component" value="Unassembled WGS sequence"/>
</dbReference>
<gene>
    <name evidence="3" type="ORF">J0S82_019883</name>
</gene>
<keyword evidence="3" id="KW-0687">Ribonucleoprotein</keyword>
<dbReference type="GO" id="GO:0006412">
    <property type="term" value="P:translation"/>
    <property type="evidence" value="ECO:0007669"/>
    <property type="project" value="InterPro"/>
</dbReference>
<dbReference type="AlphaFoldDB" id="A0A8J6AK78"/>
<name>A0A8J6AK78_GALPY</name>
<dbReference type="EMBL" id="JAGFMF010011568">
    <property type="protein sequence ID" value="KAG8520532.1"/>
    <property type="molecule type" value="Genomic_DNA"/>
</dbReference>
<reference evidence="3" key="1">
    <citation type="journal article" date="2021" name="Evol. Appl.">
        <title>The genome of the Pyrenean desman and the effects of bottlenecks and inbreeding on the genomic landscape of an endangered species.</title>
        <authorList>
            <person name="Escoda L."/>
            <person name="Castresana J."/>
        </authorList>
    </citation>
    <scope>NUCLEOTIDE SEQUENCE</scope>
    <source>
        <strain evidence="3">IBE-C5619</strain>
    </source>
</reference>
<protein>
    <submittedName>
        <fullName evidence="3">60S ribosomal protein L6</fullName>
    </submittedName>
</protein>
<dbReference type="GO" id="GO:0003735">
    <property type="term" value="F:structural constituent of ribosome"/>
    <property type="evidence" value="ECO:0007669"/>
    <property type="project" value="InterPro"/>
</dbReference>
<comment type="caution">
    <text evidence="3">The sequence shown here is derived from an EMBL/GenBank/DDBJ whole genome shotgun (WGS) entry which is preliminary data.</text>
</comment>
<evidence type="ECO:0000256" key="1">
    <source>
        <dbReference type="ARBA" id="ARBA00034092"/>
    </source>
</evidence>
<evidence type="ECO:0000313" key="3">
    <source>
        <dbReference type="EMBL" id="KAG8520532.1"/>
    </source>
</evidence>
<dbReference type="Pfam" id="PF03868">
    <property type="entry name" value="Ribosomal_L6e_N"/>
    <property type="match status" value="1"/>
</dbReference>
<organism evidence="3 4">
    <name type="scientific">Galemys pyrenaicus</name>
    <name type="common">Iberian desman</name>
    <name type="synonym">Pyrenean desman</name>
    <dbReference type="NCBI Taxonomy" id="202257"/>
    <lineage>
        <taxon>Eukaryota</taxon>
        <taxon>Metazoa</taxon>
        <taxon>Chordata</taxon>
        <taxon>Craniata</taxon>
        <taxon>Vertebrata</taxon>
        <taxon>Euteleostomi</taxon>
        <taxon>Mammalia</taxon>
        <taxon>Eutheria</taxon>
        <taxon>Laurasiatheria</taxon>
        <taxon>Eulipotyphla</taxon>
        <taxon>Talpidae</taxon>
        <taxon>Galemys</taxon>
    </lineage>
</organism>
<dbReference type="InterPro" id="IPR000915">
    <property type="entry name" value="60S_ribosomal_eL6"/>
</dbReference>
<keyword evidence="3" id="KW-0689">Ribosomal protein</keyword>
<sequence>KKSEAGRCMLVGKVKNARAKTPKKGKPHCSRNPTLVTEIGRGHFQQLNPGLKTKRNQLVGAKMAVSIPLDRTHKKGVIASSTTIDVSGLMIPKHLTEVYIKKKKL</sequence>
<accession>A0A8J6AK78</accession>
<evidence type="ECO:0000259" key="2">
    <source>
        <dbReference type="Pfam" id="PF03868"/>
    </source>
</evidence>
<feature type="domain" description="Large ribosomal subunit protein uL6 N-terminal" evidence="2">
    <location>
        <begin position="22"/>
        <end position="41"/>
    </location>
</feature>
<dbReference type="OrthoDB" id="2436667at2759"/>
<comment type="function">
    <text evidence="1">Component of the large ribosomal subunit. The ribosome is a large ribonucleoprotein complex responsible for the synthesis of proteins in the cell.</text>
</comment>
<evidence type="ECO:0000313" key="4">
    <source>
        <dbReference type="Proteomes" id="UP000700334"/>
    </source>
</evidence>
<proteinExistence type="predicted"/>